<dbReference type="InterPro" id="IPR002881">
    <property type="entry name" value="DUF58"/>
</dbReference>
<dbReference type="AlphaFoldDB" id="A0A382FBF3"/>
<dbReference type="PANTHER" id="PTHR33608">
    <property type="entry name" value="BLL2464 PROTEIN"/>
    <property type="match status" value="1"/>
</dbReference>
<gene>
    <name evidence="2" type="ORF">METZ01_LOCUS212863</name>
</gene>
<dbReference type="Pfam" id="PF01882">
    <property type="entry name" value="DUF58"/>
    <property type="match status" value="1"/>
</dbReference>
<sequence>MASIAELLQPEELQSIANLQLMAKQAVEGAISGHHRSPHKGFSVEFAQHREYVQGDEIRRVDWKVFAKTDRYYIREYEEETNLRATVLVDCSGSMAYGSEGNHTKCQYALRLAACIAHIIMKQRDSIGLITFDTKVRSFIPPRSSTRHLRVLYDQMVKTQPGGETDLSKVFHEIVPRLQKRGMIFILSDCFTDVRELLASLAHFRHASHEVLLFHIMDKDEVEFPFDTWTRFENLEQANQFRMVDPASFRAAYLDNLNKFREELKSGCQRHRIELVPMFTHEPLTDVLSRFLKQRQSL</sequence>
<reference evidence="2" key="1">
    <citation type="submission" date="2018-05" db="EMBL/GenBank/DDBJ databases">
        <authorList>
            <person name="Lanie J.A."/>
            <person name="Ng W.-L."/>
            <person name="Kazmierczak K.M."/>
            <person name="Andrzejewski T.M."/>
            <person name="Davidsen T.M."/>
            <person name="Wayne K.J."/>
            <person name="Tettelin H."/>
            <person name="Glass J.I."/>
            <person name="Rusch D."/>
            <person name="Podicherti R."/>
            <person name="Tsui H.-C.T."/>
            <person name="Winkler M.E."/>
        </authorList>
    </citation>
    <scope>NUCLEOTIDE SEQUENCE</scope>
</reference>
<protein>
    <recommendedName>
        <fullName evidence="1">DUF58 domain-containing protein</fullName>
    </recommendedName>
</protein>
<proteinExistence type="predicted"/>
<evidence type="ECO:0000259" key="1">
    <source>
        <dbReference type="Pfam" id="PF01882"/>
    </source>
</evidence>
<evidence type="ECO:0000313" key="2">
    <source>
        <dbReference type="EMBL" id="SVB60009.1"/>
    </source>
</evidence>
<accession>A0A382FBF3</accession>
<dbReference type="Gene3D" id="3.40.50.410">
    <property type="entry name" value="von Willebrand factor, type A domain"/>
    <property type="match status" value="1"/>
</dbReference>
<dbReference type="CDD" id="cd00198">
    <property type="entry name" value="vWFA"/>
    <property type="match status" value="1"/>
</dbReference>
<dbReference type="InterPro" id="IPR036465">
    <property type="entry name" value="vWFA_dom_sf"/>
</dbReference>
<dbReference type="EMBL" id="UINC01048900">
    <property type="protein sequence ID" value="SVB60009.1"/>
    <property type="molecule type" value="Genomic_DNA"/>
</dbReference>
<name>A0A382FBF3_9ZZZZ</name>
<dbReference type="SUPFAM" id="SSF53300">
    <property type="entry name" value="vWA-like"/>
    <property type="match status" value="1"/>
</dbReference>
<feature type="domain" description="DUF58" evidence="1">
    <location>
        <begin position="49"/>
        <end position="258"/>
    </location>
</feature>
<organism evidence="2">
    <name type="scientific">marine metagenome</name>
    <dbReference type="NCBI Taxonomy" id="408172"/>
    <lineage>
        <taxon>unclassified sequences</taxon>
        <taxon>metagenomes</taxon>
        <taxon>ecological metagenomes</taxon>
    </lineage>
</organism>
<dbReference type="PANTHER" id="PTHR33608:SF7">
    <property type="entry name" value="DUF58 DOMAIN-CONTAINING PROTEIN"/>
    <property type="match status" value="1"/>
</dbReference>